<name>A0ABT6MVI6_9GAMM</name>
<evidence type="ECO:0000256" key="1">
    <source>
        <dbReference type="SAM" id="MobiDB-lite"/>
    </source>
</evidence>
<comment type="caution">
    <text evidence="2">The sequence shown here is derived from an EMBL/GenBank/DDBJ whole genome shotgun (WGS) entry which is preliminary data.</text>
</comment>
<evidence type="ECO:0000313" key="3">
    <source>
        <dbReference type="Proteomes" id="UP001160550"/>
    </source>
</evidence>
<sequence>MSSIGSTPPGFGTTGFPPAGQVSLDEARHLELLRGETAPAAADAPAAAALVDPGESVLALSAWDGVDAPRTLGRDADFSGRLAGMDRAEAANAGVDGILASL</sequence>
<keyword evidence="3" id="KW-1185">Reference proteome</keyword>
<dbReference type="Proteomes" id="UP001160550">
    <property type="component" value="Unassembled WGS sequence"/>
</dbReference>
<evidence type="ECO:0000313" key="2">
    <source>
        <dbReference type="EMBL" id="MDH7454613.1"/>
    </source>
</evidence>
<protein>
    <submittedName>
        <fullName evidence="2">Uncharacterized protein</fullName>
    </submittedName>
</protein>
<dbReference type="EMBL" id="JARYGX010000030">
    <property type="protein sequence ID" value="MDH7454613.1"/>
    <property type="molecule type" value="Genomic_DNA"/>
</dbReference>
<feature type="region of interest" description="Disordered" evidence="1">
    <location>
        <begin position="1"/>
        <end position="22"/>
    </location>
</feature>
<organism evidence="2 3">
    <name type="scientific">Luteimonas composti</name>
    <dbReference type="NCBI Taxonomy" id="398257"/>
    <lineage>
        <taxon>Bacteria</taxon>
        <taxon>Pseudomonadati</taxon>
        <taxon>Pseudomonadota</taxon>
        <taxon>Gammaproteobacteria</taxon>
        <taxon>Lysobacterales</taxon>
        <taxon>Lysobacteraceae</taxon>
        <taxon>Luteimonas</taxon>
    </lineage>
</organism>
<feature type="compositionally biased region" description="Low complexity" evidence="1">
    <location>
        <begin position="7"/>
        <end position="18"/>
    </location>
</feature>
<accession>A0ABT6MVI6</accession>
<reference evidence="2" key="1">
    <citation type="journal article" date="2007" name="Int. J. Syst. Evol. Microbiol.">
        <title>Luteimonas composti sp. nov., a moderately thermophilic bacterium isolated from food waste.</title>
        <authorList>
            <person name="Young C.C."/>
            <person name="Kampfer P."/>
            <person name="Chen W.M."/>
            <person name="Yen W.S."/>
            <person name="Arun A.B."/>
            <person name="Lai W.A."/>
            <person name="Shen F.T."/>
            <person name="Rekha P.D."/>
            <person name="Lin K.Y."/>
            <person name="Chou J.H."/>
        </authorList>
    </citation>
    <scope>NUCLEOTIDE SEQUENCE</scope>
    <source>
        <strain evidence="2">CC-YY355</strain>
    </source>
</reference>
<proteinExistence type="predicted"/>
<dbReference type="RefSeq" id="WP_280943841.1">
    <property type="nucleotide sequence ID" value="NZ_JARYGX010000030.1"/>
</dbReference>
<gene>
    <name evidence="2" type="ORF">QF205_16265</name>
</gene>
<reference evidence="2" key="2">
    <citation type="submission" date="2023-04" db="EMBL/GenBank/DDBJ databases">
        <authorList>
            <person name="Sun J.-Q."/>
        </authorList>
    </citation>
    <scope>NUCLEOTIDE SEQUENCE</scope>
    <source>
        <strain evidence="2">CC-YY355</strain>
    </source>
</reference>